<dbReference type="CDD" id="cd11532">
    <property type="entry name" value="NTP-PPase_COG4997"/>
    <property type="match status" value="1"/>
</dbReference>
<sequence>MIIEYKKLVRDKIPQIIENDGKKVEISKIIDDDFFRKMLVDKLKEEVNEYLESFDPEELADILEVIYALANQVHKLNMDDIEKIRQTKVLTRGSFKEGLVLEKVYSVE</sequence>
<dbReference type="SUPFAM" id="SSF101386">
    <property type="entry name" value="all-alpha NTP pyrophosphatases"/>
    <property type="match status" value="1"/>
</dbReference>
<dbReference type="STRING" id="656914.SAMN00017405_2134"/>
<protein>
    <submittedName>
        <fullName evidence="1">Predicted house-cleaning noncanonical NTP pyrophosphatase, all-alpha NTP-PPase (MazG) superfamily</fullName>
    </submittedName>
</protein>
<dbReference type="EMBL" id="FWWT01000007">
    <property type="protein sequence ID" value="SMB81400.1"/>
    <property type="molecule type" value="Genomic_DNA"/>
</dbReference>
<evidence type="ECO:0000313" key="1">
    <source>
        <dbReference type="EMBL" id="SMB81400.1"/>
    </source>
</evidence>
<gene>
    <name evidence="1" type="ORF">SAMN00017405_2134</name>
</gene>
<dbReference type="OrthoDB" id="9813491at2"/>
<dbReference type="AlphaFoldDB" id="A0A1W1UJZ0"/>
<dbReference type="InterPro" id="IPR038735">
    <property type="entry name" value="MSMEG_1276-like_NTP-PPase_dom"/>
</dbReference>
<dbReference type="RefSeq" id="WP_084052092.1">
    <property type="nucleotide sequence ID" value="NZ_FWWT01000007.1"/>
</dbReference>
<keyword evidence="2" id="KW-1185">Reference proteome</keyword>
<proteinExistence type="predicted"/>
<evidence type="ECO:0000313" key="2">
    <source>
        <dbReference type="Proteomes" id="UP000192731"/>
    </source>
</evidence>
<reference evidence="1 2" key="1">
    <citation type="submission" date="2017-04" db="EMBL/GenBank/DDBJ databases">
        <authorList>
            <person name="Afonso C.L."/>
            <person name="Miller P.J."/>
            <person name="Scott M.A."/>
            <person name="Spackman E."/>
            <person name="Goraichik I."/>
            <person name="Dimitrov K.M."/>
            <person name="Suarez D.L."/>
            <person name="Swayne D.E."/>
        </authorList>
    </citation>
    <scope>NUCLEOTIDE SEQUENCE [LARGE SCALE GENOMIC DNA]</scope>
    <source>
        <strain evidence="1 2">DSM 11270</strain>
    </source>
</reference>
<name>A0A1W1UJZ0_DESTI</name>
<organism evidence="1 2">
    <name type="scientific">Desulfonispora thiosulfatigenes DSM 11270</name>
    <dbReference type="NCBI Taxonomy" id="656914"/>
    <lineage>
        <taxon>Bacteria</taxon>
        <taxon>Bacillati</taxon>
        <taxon>Bacillota</taxon>
        <taxon>Clostridia</taxon>
        <taxon>Eubacteriales</taxon>
        <taxon>Peptococcaceae</taxon>
        <taxon>Desulfonispora</taxon>
    </lineage>
</organism>
<accession>A0A1W1UJZ0</accession>
<dbReference type="Proteomes" id="UP000192731">
    <property type="component" value="Unassembled WGS sequence"/>
</dbReference>